<dbReference type="Gramene" id="Psat04G0156300-T1">
    <property type="protein sequence ID" value="KAI5416557.1"/>
    <property type="gene ID" value="KIW84_041563"/>
</dbReference>
<comment type="caution">
    <text evidence="1">The sequence shown here is derived from an EMBL/GenBank/DDBJ whole genome shotgun (WGS) entry which is preliminary data.</text>
</comment>
<dbReference type="SUPFAM" id="SSF109604">
    <property type="entry name" value="HD-domain/PDEase-like"/>
    <property type="match status" value="1"/>
</dbReference>
<proteinExistence type="predicted"/>
<evidence type="ECO:0000313" key="2">
    <source>
        <dbReference type="Proteomes" id="UP001058974"/>
    </source>
</evidence>
<accession>A0A9D5ALH0</accession>
<keyword evidence="2" id="KW-1185">Reference proteome</keyword>
<name>A0A9D5ALH0_PEA</name>
<sequence length="148" mass="16927">MMTLDALPVAKQQRFAKETLEIFASLANRLGIANWKEQLENLCFKHLNPVQHMELSSKLVESPQAKAGLRMLFALDEQRVAEAFTSDFPNFVKIMKMFNDSGSYTLKIPYQFSAAHLPADNNRYSFNIADCRYPANSHRKIKQSAEQL</sequence>
<dbReference type="PANTHER" id="PTHR21262">
    <property type="entry name" value="GUANOSINE-3',5'-BIS DIPHOSPHATE 3'-PYROPHOSPHOHYDROLASE"/>
    <property type="match status" value="1"/>
</dbReference>
<dbReference type="AlphaFoldDB" id="A0A9D5ALH0"/>
<dbReference type="GO" id="GO:0009507">
    <property type="term" value="C:chloroplast"/>
    <property type="evidence" value="ECO:0007669"/>
    <property type="project" value="TreeGrafter"/>
</dbReference>
<dbReference type="Gene3D" id="1.10.3210.10">
    <property type="entry name" value="Hypothetical protein af1432"/>
    <property type="match status" value="1"/>
</dbReference>
<dbReference type="PANTHER" id="PTHR21262:SF0">
    <property type="entry name" value="GTP DIPHOSPHOKINASE RSH3, CHLOROPLASTIC-RELATED"/>
    <property type="match status" value="1"/>
</dbReference>
<protein>
    <submittedName>
        <fullName evidence="1">Uncharacterized protein</fullName>
    </submittedName>
</protein>
<dbReference type="Proteomes" id="UP001058974">
    <property type="component" value="Chromosome 4"/>
</dbReference>
<dbReference type="EMBL" id="JAMSHJ010000004">
    <property type="protein sequence ID" value="KAI5416557.1"/>
    <property type="molecule type" value="Genomic_DNA"/>
</dbReference>
<gene>
    <name evidence="1" type="ORF">KIW84_041563</name>
</gene>
<evidence type="ECO:0000313" key="1">
    <source>
        <dbReference type="EMBL" id="KAI5416557.1"/>
    </source>
</evidence>
<reference evidence="1 2" key="1">
    <citation type="journal article" date="2022" name="Nat. Genet.">
        <title>Improved pea reference genome and pan-genome highlight genomic features and evolutionary characteristics.</title>
        <authorList>
            <person name="Yang T."/>
            <person name="Liu R."/>
            <person name="Luo Y."/>
            <person name="Hu S."/>
            <person name="Wang D."/>
            <person name="Wang C."/>
            <person name="Pandey M.K."/>
            <person name="Ge S."/>
            <person name="Xu Q."/>
            <person name="Li N."/>
            <person name="Li G."/>
            <person name="Huang Y."/>
            <person name="Saxena R.K."/>
            <person name="Ji Y."/>
            <person name="Li M."/>
            <person name="Yan X."/>
            <person name="He Y."/>
            <person name="Liu Y."/>
            <person name="Wang X."/>
            <person name="Xiang C."/>
            <person name="Varshney R.K."/>
            <person name="Ding H."/>
            <person name="Gao S."/>
            <person name="Zong X."/>
        </authorList>
    </citation>
    <scope>NUCLEOTIDE SEQUENCE [LARGE SCALE GENOMIC DNA]</scope>
    <source>
        <strain evidence="1 2">cv. Zhongwan 6</strain>
    </source>
</reference>
<organism evidence="1 2">
    <name type="scientific">Pisum sativum</name>
    <name type="common">Garden pea</name>
    <name type="synonym">Lathyrus oleraceus</name>
    <dbReference type="NCBI Taxonomy" id="3888"/>
    <lineage>
        <taxon>Eukaryota</taxon>
        <taxon>Viridiplantae</taxon>
        <taxon>Streptophyta</taxon>
        <taxon>Embryophyta</taxon>
        <taxon>Tracheophyta</taxon>
        <taxon>Spermatophyta</taxon>
        <taxon>Magnoliopsida</taxon>
        <taxon>eudicotyledons</taxon>
        <taxon>Gunneridae</taxon>
        <taxon>Pentapetalae</taxon>
        <taxon>rosids</taxon>
        <taxon>fabids</taxon>
        <taxon>Fabales</taxon>
        <taxon>Fabaceae</taxon>
        <taxon>Papilionoideae</taxon>
        <taxon>50 kb inversion clade</taxon>
        <taxon>NPAAA clade</taxon>
        <taxon>Hologalegina</taxon>
        <taxon>IRL clade</taxon>
        <taxon>Fabeae</taxon>
        <taxon>Lathyrus</taxon>
    </lineage>
</organism>